<dbReference type="Gene3D" id="3.30.450.20">
    <property type="entry name" value="PAS domain"/>
    <property type="match status" value="1"/>
</dbReference>
<evidence type="ECO:0000256" key="8">
    <source>
        <dbReference type="SAM" id="MobiDB-lite"/>
    </source>
</evidence>
<feature type="domain" description="HAMP" evidence="10">
    <location>
        <begin position="354"/>
        <end position="408"/>
    </location>
</feature>
<comment type="subcellular location">
    <subcellularLocation>
        <location evidence="1">Cell membrane</location>
        <topology evidence="1">Multi-pass membrane protein</topology>
    </subcellularLocation>
</comment>
<dbReference type="PANTHER" id="PTHR34220:SF7">
    <property type="entry name" value="SENSOR HISTIDINE KINASE YPDA"/>
    <property type="match status" value="1"/>
</dbReference>
<keyword evidence="12" id="KW-1185">Reference proteome</keyword>
<organism evidence="11 12">
    <name type="scientific">Cohnella boryungensis</name>
    <dbReference type="NCBI Taxonomy" id="768479"/>
    <lineage>
        <taxon>Bacteria</taxon>
        <taxon>Bacillati</taxon>
        <taxon>Bacillota</taxon>
        <taxon>Bacilli</taxon>
        <taxon>Bacillales</taxon>
        <taxon>Paenibacillaceae</taxon>
        <taxon>Cohnella</taxon>
    </lineage>
</organism>
<keyword evidence="2" id="KW-1003">Cell membrane</keyword>
<dbReference type="SUPFAM" id="SSF55874">
    <property type="entry name" value="ATPase domain of HSP90 chaperone/DNA topoisomerase II/histidine kinase"/>
    <property type="match status" value="1"/>
</dbReference>
<dbReference type="InterPro" id="IPR010559">
    <property type="entry name" value="Sig_transdc_His_kin_internal"/>
</dbReference>
<dbReference type="InterPro" id="IPR036890">
    <property type="entry name" value="HATPase_C_sf"/>
</dbReference>
<evidence type="ECO:0000256" key="4">
    <source>
        <dbReference type="ARBA" id="ARBA00022679"/>
    </source>
</evidence>
<dbReference type="Pfam" id="PF00672">
    <property type="entry name" value="HAMP"/>
    <property type="match status" value="1"/>
</dbReference>
<dbReference type="Gene3D" id="6.10.340.10">
    <property type="match status" value="1"/>
</dbReference>
<dbReference type="Gene3D" id="3.30.565.10">
    <property type="entry name" value="Histidine kinase-like ATPase, C-terminal domain"/>
    <property type="match status" value="1"/>
</dbReference>
<dbReference type="EC" id="2.7.13.3" evidence="11"/>
<protein>
    <submittedName>
        <fullName evidence="11">Sensor histidine kinase</fullName>
        <ecNumber evidence="11">2.7.13.3</ecNumber>
    </submittedName>
</protein>
<gene>
    <name evidence="11" type="ORF">ACFO1S_06095</name>
</gene>
<dbReference type="CDD" id="cd06225">
    <property type="entry name" value="HAMP"/>
    <property type="match status" value="1"/>
</dbReference>
<dbReference type="Pfam" id="PF06580">
    <property type="entry name" value="His_kinase"/>
    <property type="match status" value="1"/>
</dbReference>
<keyword evidence="5 11" id="KW-0418">Kinase</keyword>
<dbReference type="EMBL" id="JBHSED010000007">
    <property type="protein sequence ID" value="MFC4303015.1"/>
    <property type="molecule type" value="Genomic_DNA"/>
</dbReference>
<accession>A0ABV8S7L9</accession>
<dbReference type="InterPro" id="IPR050640">
    <property type="entry name" value="Bact_2-comp_sensor_kinase"/>
</dbReference>
<evidence type="ECO:0000313" key="12">
    <source>
        <dbReference type="Proteomes" id="UP001595755"/>
    </source>
</evidence>
<keyword evidence="9" id="KW-0812">Transmembrane</keyword>
<evidence type="ECO:0000256" key="5">
    <source>
        <dbReference type="ARBA" id="ARBA00022777"/>
    </source>
</evidence>
<feature type="coiled-coil region" evidence="7">
    <location>
        <begin position="396"/>
        <end position="423"/>
    </location>
</feature>
<evidence type="ECO:0000256" key="7">
    <source>
        <dbReference type="SAM" id="Coils"/>
    </source>
</evidence>
<name>A0ABV8S7L9_9BACL</name>
<evidence type="ECO:0000256" key="6">
    <source>
        <dbReference type="ARBA" id="ARBA00023136"/>
    </source>
</evidence>
<dbReference type="SUPFAM" id="SSF158472">
    <property type="entry name" value="HAMP domain-like"/>
    <property type="match status" value="1"/>
</dbReference>
<dbReference type="Pfam" id="PF02518">
    <property type="entry name" value="HATPase_c"/>
    <property type="match status" value="1"/>
</dbReference>
<dbReference type="PROSITE" id="PS50885">
    <property type="entry name" value="HAMP"/>
    <property type="match status" value="1"/>
</dbReference>
<dbReference type="InterPro" id="IPR003660">
    <property type="entry name" value="HAMP_dom"/>
</dbReference>
<keyword evidence="7" id="KW-0175">Coiled coil</keyword>
<dbReference type="GO" id="GO:0004673">
    <property type="term" value="F:protein histidine kinase activity"/>
    <property type="evidence" value="ECO:0007669"/>
    <property type="project" value="UniProtKB-EC"/>
</dbReference>
<dbReference type="SMART" id="SM00304">
    <property type="entry name" value="HAMP"/>
    <property type="match status" value="1"/>
</dbReference>
<dbReference type="CDD" id="cd18773">
    <property type="entry name" value="PDC1_HK_sensor"/>
    <property type="match status" value="1"/>
</dbReference>
<keyword evidence="4 11" id="KW-0808">Transferase</keyword>
<keyword evidence="9" id="KW-1133">Transmembrane helix</keyword>
<feature type="region of interest" description="Disordered" evidence="8">
    <location>
        <begin position="244"/>
        <end position="266"/>
    </location>
</feature>
<evidence type="ECO:0000256" key="3">
    <source>
        <dbReference type="ARBA" id="ARBA00022553"/>
    </source>
</evidence>
<dbReference type="Proteomes" id="UP001595755">
    <property type="component" value="Unassembled WGS sequence"/>
</dbReference>
<sequence>MSYQSKLLCVLYLLCIVPTACVGWIAYNQSINSLEKRVNEDLEVIIGQFNNTLEKQVEDFERYSMLPYSTEEIFDIIATPFSPRDQWGYRELTNQQRLIQLITTYPSVNSMIEGMLFYGTNGSIYGYRTSGDKSINPEYKPYEEDWFRQAIAREGGLVISGLRDEAQFNGKTFKTITIARQLIDREFNPAAVVAVDIKPAFIQKTIRSLSFKNVHVTVAGPSGAIYSTDPAIAEELLETRDEHIYPTGSPESAEAGADGKGQTGNGVSKYTASRAVSAPPSGPSRQFRLSSKVNGESRAWNGVSRYNDYTGWTTYLLVDRKELLKESASIKKITFLVLLFVFAGAALLSWLLARGLSRPIRGLIRSMSKVEMGRFEVAAAIPYERKDELGQLHYRYNRMVAHLDELINSIEDSERKKRSAELYALRARINPHFLYNTLNSIRMLALLQQSDHIAKLLQSLSKLLHSNMKMVRDLVTLEEETELLKEYVLLMELRYTNRFTVRWSVAEAALKARIPVMLLQPLLENAIFHGPRNMEQQLRISVQAELLEDNRHLRIVVEDDGQGIDPVKVMELNTSASEGELSIGVRNVRDRIRLRYGMPYGLTIQSERGQGTKATIIMPYQHGEENEDVEPAGR</sequence>
<evidence type="ECO:0000259" key="10">
    <source>
        <dbReference type="PROSITE" id="PS50885"/>
    </source>
</evidence>
<comment type="caution">
    <text evidence="11">The sequence shown here is derived from an EMBL/GenBank/DDBJ whole genome shotgun (WGS) entry which is preliminary data.</text>
</comment>
<evidence type="ECO:0000256" key="9">
    <source>
        <dbReference type="SAM" id="Phobius"/>
    </source>
</evidence>
<keyword evidence="3" id="KW-0597">Phosphoprotein</keyword>
<dbReference type="InterPro" id="IPR003594">
    <property type="entry name" value="HATPase_dom"/>
</dbReference>
<keyword evidence="6 9" id="KW-0472">Membrane</keyword>
<evidence type="ECO:0000313" key="11">
    <source>
        <dbReference type="EMBL" id="MFC4303015.1"/>
    </source>
</evidence>
<dbReference type="PANTHER" id="PTHR34220">
    <property type="entry name" value="SENSOR HISTIDINE KINASE YPDA"/>
    <property type="match status" value="1"/>
</dbReference>
<evidence type="ECO:0000256" key="2">
    <source>
        <dbReference type="ARBA" id="ARBA00022475"/>
    </source>
</evidence>
<reference evidence="12" key="1">
    <citation type="journal article" date="2019" name="Int. J. Syst. Evol. Microbiol.">
        <title>The Global Catalogue of Microorganisms (GCM) 10K type strain sequencing project: providing services to taxonomists for standard genome sequencing and annotation.</title>
        <authorList>
            <consortium name="The Broad Institute Genomics Platform"/>
            <consortium name="The Broad Institute Genome Sequencing Center for Infectious Disease"/>
            <person name="Wu L."/>
            <person name="Ma J."/>
        </authorList>
    </citation>
    <scope>NUCLEOTIDE SEQUENCE [LARGE SCALE GENOMIC DNA]</scope>
    <source>
        <strain evidence="12">CGMCC 4.1641</strain>
    </source>
</reference>
<feature type="transmembrane region" description="Helical" evidence="9">
    <location>
        <begin position="333"/>
        <end position="353"/>
    </location>
</feature>
<proteinExistence type="predicted"/>
<evidence type="ECO:0000256" key="1">
    <source>
        <dbReference type="ARBA" id="ARBA00004651"/>
    </source>
</evidence>